<dbReference type="InterPro" id="IPR036390">
    <property type="entry name" value="WH_DNA-bd_sf"/>
</dbReference>
<evidence type="ECO:0000256" key="4">
    <source>
        <dbReference type="RuleBase" id="RU004020"/>
    </source>
</evidence>
<dbReference type="SUPFAM" id="SSF46785">
    <property type="entry name" value="Winged helix' DNA-binding domain"/>
    <property type="match status" value="1"/>
</dbReference>
<organism evidence="7 8">
    <name type="scientific">Cylindrotheca closterium</name>
    <dbReference type="NCBI Taxonomy" id="2856"/>
    <lineage>
        <taxon>Eukaryota</taxon>
        <taxon>Sar</taxon>
        <taxon>Stramenopiles</taxon>
        <taxon>Ochrophyta</taxon>
        <taxon>Bacillariophyta</taxon>
        <taxon>Bacillariophyceae</taxon>
        <taxon>Bacillariophycidae</taxon>
        <taxon>Bacillariales</taxon>
        <taxon>Bacillariaceae</taxon>
        <taxon>Cylindrotheca</taxon>
    </lineage>
</organism>
<dbReference type="GO" id="GO:0043565">
    <property type="term" value="F:sequence-specific DNA binding"/>
    <property type="evidence" value="ECO:0007669"/>
    <property type="project" value="InterPro"/>
</dbReference>
<dbReference type="Gene3D" id="1.10.10.10">
    <property type="entry name" value="Winged helix-like DNA-binding domain superfamily/Winged helix DNA-binding domain"/>
    <property type="match status" value="1"/>
</dbReference>
<protein>
    <recommendedName>
        <fullName evidence="6">HSF-type DNA-binding domain-containing protein</fullName>
    </recommendedName>
</protein>
<dbReference type="InterPro" id="IPR036388">
    <property type="entry name" value="WH-like_DNA-bd_sf"/>
</dbReference>
<keyword evidence="2" id="KW-0238">DNA-binding</keyword>
<evidence type="ECO:0000313" key="7">
    <source>
        <dbReference type="EMBL" id="CAJ1967592.1"/>
    </source>
</evidence>
<evidence type="ECO:0000313" key="8">
    <source>
        <dbReference type="Proteomes" id="UP001295423"/>
    </source>
</evidence>
<keyword evidence="8" id="KW-1185">Reference proteome</keyword>
<dbReference type="EMBL" id="CAKOGP040002336">
    <property type="protein sequence ID" value="CAJ1967592.1"/>
    <property type="molecule type" value="Genomic_DNA"/>
</dbReference>
<reference evidence="7" key="1">
    <citation type="submission" date="2023-08" db="EMBL/GenBank/DDBJ databases">
        <authorList>
            <person name="Audoor S."/>
            <person name="Bilcke G."/>
        </authorList>
    </citation>
    <scope>NUCLEOTIDE SEQUENCE</scope>
</reference>
<gene>
    <name evidence="7" type="ORF">CYCCA115_LOCUS22844</name>
</gene>
<evidence type="ECO:0000256" key="2">
    <source>
        <dbReference type="ARBA" id="ARBA00023125"/>
    </source>
</evidence>
<dbReference type="GO" id="GO:0005634">
    <property type="term" value="C:nucleus"/>
    <property type="evidence" value="ECO:0007669"/>
    <property type="project" value="UniProtKB-SubCell"/>
</dbReference>
<comment type="caution">
    <text evidence="7">The sequence shown here is derived from an EMBL/GenBank/DDBJ whole genome shotgun (WGS) entry which is preliminary data.</text>
</comment>
<keyword evidence="3" id="KW-0539">Nucleus</keyword>
<feature type="domain" description="HSF-type DNA-binding" evidence="6">
    <location>
        <begin position="29"/>
        <end position="127"/>
    </location>
</feature>
<dbReference type="PANTHER" id="PTHR10015:SF206">
    <property type="entry name" value="HSF-TYPE DNA-BINDING DOMAIN-CONTAINING PROTEIN"/>
    <property type="match status" value="1"/>
</dbReference>
<proteinExistence type="inferred from homology"/>
<dbReference type="FunFam" id="1.10.10.10:FF:000479">
    <property type="entry name" value="Predicted protein"/>
    <property type="match status" value="1"/>
</dbReference>
<accession>A0AAD2GA91</accession>
<dbReference type="GO" id="GO:0003700">
    <property type="term" value="F:DNA-binding transcription factor activity"/>
    <property type="evidence" value="ECO:0007669"/>
    <property type="project" value="InterPro"/>
</dbReference>
<evidence type="ECO:0000256" key="1">
    <source>
        <dbReference type="ARBA" id="ARBA00004123"/>
    </source>
</evidence>
<dbReference type="Pfam" id="PF00447">
    <property type="entry name" value="HSF_DNA-bind"/>
    <property type="match status" value="1"/>
</dbReference>
<comment type="similarity">
    <text evidence="4">Belongs to the HSF family.</text>
</comment>
<comment type="subcellular location">
    <subcellularLocation>
        <location evidence="1">Nucleus</location>
    </subcellularLocation>
</comment>
<name>A0AAD2GA91_9STRA</name>
<dbReference type="PANTHER" id="PTHR10015">
    <property type="entry name" value="HEAT SHOCK TRANSCRIPTION FACTOR"/>
    <property type="match status" value="1"/>
</dbReference>
<dbReference type="AlphaFoldDB" id="A0AAD2GA91"/>
<evidence type="ECO:0000259" key="6">
    <source>
        <dbReference type="SMART" id="SM00415"/>
    </source>
</evidence>
<sequence length="309" mass="34347">MMEAMSIQHHHQQQHQELQEQHQNPVRRMDEPFPLKLHRLLNDVEHTPQAGILAWDPEGRSFTIFQPKEFAESIMGQYFRQTKYKSFQRQMNLYGFSREVRGKIRGVYSHPLFIRNDRDLCLQIKRSNRVPARSFGSPSHSSMILNGNNSNDNTNINTNTAPVEAAATIDVSSPLFAPLKLLPEQASMNRGVGGMNNTANVISLGMAQGVPRQHSSTTTTTTTTKTMQHYNHFIPSFTLPVGGLSNVYSSASSSAAKQISLDDGEESMGTIDELPSNSDSLGFFFGEEEEFIANTAPNTASDDFAPVAV</sequence>
<dbReference type="InterPro" id="IPR000232">
    <property type="entry name" value="HSF_DNA-bd"/>
</dbReference>
<evidence type="ECO:0000256" key="3">
    <source>
        <dbReference type="ARBA" id="ARBA00023242"/>
    </source>
</evidence>
<dbReference type="Proteomes" id="UP001295423">
    <property type="component" value="Unassembled WGS sequence"/>
</dbReference>
<dbReference type="SMART" id="SM00415">
    <property type="entry name" value="HSF"/>
    <property type="match status" value="1"/>
</dbReference>
<evidence type="ECO:0000256" key="5">
    <source>
        <dbReference type="SAM" id="MobiDB-lite"/>
    </source>
</evidence>
<feature type="region of interest" description="Disordered" evidence="5">
    <location>
        <begin position="1"/>
        <end position="25"/>
    </location>
</feature>